<organism evidence="3 4">
    <name type="scientific">Kribbella orskensis</name>
    <dbReference type="NCBI Taxonomy" id="2512216"/>
    <lineage>
        <taxon>Bacteria</taxon>
        <taxon>Bacillati</taxon>
        <taxon>Actinomycetota</taxon>
        <taxon>Actinomycetes</taxon>
        <taxon>Propionibacteriales</taxon>
        <taxon>Kribbellaceae</taxon>
        <taxon>Kribbella</taxon>
    </lineage>
</organism>
<feature type="domain" description="Methyltransferase" evidence="2">
    <location>
        <begin position="40"/>
        <end position="132"/>
    </location>
</feature>
<dbReference type="Gene3D" id="3.40.50.150">
    <property type="entry name" value="Vaccinia Virus protein VP39"/>
    <property type="match status" value="1"/>
</dbReference>
<keyword evidence="3" id="KW-0489">Methyltransferase</keyword>
<accession>A0ABY2BBN3</accession>
<dbReference type="InterPro" id="IPR029063">
    <property type="entry name" value="SAM-dependent_MTases_sf"/>
</dbReference>
<dbReference type="CDD" id="cd02440">
    <property type="entry name" value="AdoMet_MTases"/>
    <property type="match status" value="1"/>
</dbReference>
<dbReference type="InterPro" id="IPR041698">
    <property type="entry name" value="Methyltransf_25"/>
</dbReference>
<dbReference type="Pfam" id="PF13649">
    <property type="entry name" value="Methyltransf_25"/>
    <property type="match status" value="1"/>
</dbReference>
<keyword evidence="1" id="KW-0808">Transferase</keyword>
<evidence type="ECO:0000256" key="1">
    <source>
        <dbReference type="ARBA" id="ARBA00022679"/>
    </source>
</evidence>
<keyword evidence="4" id="KW-1185">Reference proteome</keyword>
<sequence>MPDALFAVPRLVGLYDPLEAERPDLEVYAAMIEEFGARRVLDVGCGTGTFACLLASRGIEVVGVDPAGASLEVARKKSGAERVRWVEGDATSLPEMQVDLAVMTGNVAQVFVTDEDWAATLGGVRRALAPGGRFVFETRDPERKAWLGWNREQTYNEADIPGVGVVRNWSDLLDVSGPLVTFRGTYVFESDGATLTSDSTLRFRTREELEQSLAADGFAVDEVRDAPDRPGLEFVFVTSALEVGEVGVQGVQEAQ</sequence>
<protein>
    <submittedName>
        <fullName evidence="3">Methyltransferase family protein</fullName>
    </submittedName>
</protein>
<gene>
    <name evidence="3" type="ORF">EV644_1185</name>
</gene>
<reference evidence="3 4" key="1">
    <citation type="journal article" date="2015" name="Stand. Genomic Sci.">
        <title>Genomic Encyclopedia of Bacterial and Archaeal Type Strains, Phase III: the genomes of soil and plant-associated and newly described type strains.</title>
        <authorList>
            <person name="Whitman W.B."/>
            <person name="Woyke T."/>
            <person name="Klenk H.P."/>
            <person name="Zhou Y."/>
            <person name="Lilburn T.G."/>
            <person name="Beck B.J."/>
            <person name="De Vos P."/>
            <person name="Vandamme P."/>
            <person name="Eisen J.A."/>
            <person name="Garrity G."/>
            <person name="Hugenholtz P."/>
            <person name="Kyrpides N.C."/>
        </authorList>
    </citation>
    <scope>NUCLEOTIDE SEQUENCE [LARGE SCALE GENOMIC DNA]</scope>
    <source>
        <strain evidence="3 4">VKM Ac-2538</strain>
    </source>
</reference>
<proteinExistence type="predicted"/>
<dbReference type="EMBL" id="SLWM01000018">
    <property type="protein sequence ID" value="TCO15461.1"/>
    <property type="molecule type" value="Genomic_DNA"/>
</dbReference>
<evidence type="ECO:0000313" key="4">
    <source>
        <dbReference type="Proteomes" id="UP000295818"/>
    </source>
</evidence>
<dbReference type="RefSeq" id="WP_132193371.1">
    <property type="nucleotide sequence ID" value="NZ_SLWM01000018.1"/>
</dbReference>
<dbReference type="SUPFAM" id="SSF53335">
    <property type="entry name" value="S-adenosyl-L-methionine-dependent methyltransferases"/>
    <property type="match status" value="1"/>
</dbReference>
<evidence type="ECO:0000313" key="3">
    <source>
        <dbReference type="EMBL" id="TCO15461.1"/>
    </source>
</evidence>
<name>A0ABY2BBN3_9ACTN</name>
<comment type="caution">
    <text evidence="3">The sequence shown here is derived from an EMBL/GenBank/DDBJ whole genome shotgun (WGS) entry which is preliminary data.</text>
</comment>
<dbReference type="Proteomes" id="UP000295818">
    <property type="component" value="Unassembled WGS sequence"/>
</dbReference>
<dbReference type="PANTHER" id="PTHR43861">
    <property type="entry name" value="TRANS-ACONITATE 2-METHYLTRANSFERASE-RELATED"/>
    <property type="match status" value="1"/>
</dbReference>
<dbReference type="GO" id="GO:0032259">
    <property type="term" value="P:methylation"/>
    <property type="evidence" value="ECO:0007669"/>
    <property type="project" value="UniProtKB-KW"/>
</dbReference>
<evidence type="ECO:0000259" key="2">
    <source>
        <dbReference type="Pfam" id="PF13649"/>
    </source>
</evidence>
<dbReference type="GO" id="GO:0008168">
    <property type="term" value="F:methyltransferase activity"/>
    <property type="evidence" value="ECO:0007669"/>
    <property type="project" value="UniProtKB-KW"/>
</dbReference>